<dbReference type="GeneID" id="108926327"/>
<feature type="domain" description="C2" evidence="8">
    <location>
        <begin position="769"/>
        <end position="891"/>
    </location>
</feature>
<protein>
    <submittedName>
        <fullName evidence="9">RPGRIP1 like</fullName>
    </submittedName>
</protein>
<evidence type="ECO:0000313" key="9">
    <source>
        <dbReference type="Ensembl" id="ENSSFOP00015001890.2"/>
    </source>
</evidence>
<dbReference type="InterPro" id="IPR021656">
    <property type="entry name" value="C2-C2_1"/>
</dbReference>
<dbReference type="FunFam" id="2.60.40.150:FF:000073">
    <property type="entry name" value="protein fantom isoform X1"/>
    <property type="match status" value="1"/>
</dbReference>
<dbReference type="RefSeq" id="XP_018594477.2">
    <property type="nucleotide sequence ID" value="XM_018738961.2"/>
</dbReference>
<keyword evidence="3 6" id="KW-0175">Coiled coil</keyword>
<dbReference type="Pfam" id="PF11618">
    <property type="entry name" value="C2-C2_1"/>
    <property type="match status" value="1"/>
</dbReference>
<evidence type="ECO:0000256" key="4">
    <source>
        <dbReference type="ARBA" id="ARBA00023069"/>
    </source>
</evidence>
<dbReference type="GO" id="GO:0005856">
    <property type="term" value="C:cytoskeleton"/>
    <property type="evidence" value="ECO:0007669"/>
    <property type="project" value="UniProtKB-ARBA"/>
</dbReference>
<feature type="coiled-coil region" evidence="6">
    <location>
        <begin position="301"/>
        <end position="366"/>
    </location>
</feature>
<sequence length="1274" mass="145265">MSVVADETAGDLPVRDTSFSLSGGRIFQDSPVPQNVRTQQLVSRVSRKELEDRYLRMHEENLLLKQHAHQQEEKIKRMATKLLRLVKDRKREQQAGLVPRLVGRDVEMEEMMEELQEKVRMLERQNEGLKQRLVTAKLQLQLQAQGRRYGPYGHVKPRVNTGLRKPTPKMQLPGRGHISVDESARATQTLLPRYGHSLLDDARAEIRNLENVIKSQRERIEEMEQSAEILKEQQRRKEREFEEALLRLREEHASEQRSIVKDNVEMIKLQKLLAEKSNAFTVLEGRFLQLQESQRILKGSHDAVMAKVDELSGQLKEEQQQNRALENQLHASSLAQSRAEEMQDRIQDLEKEKDLLKENYDKLLNSAFDVTQEQKWKTREQQLKLQIAQLEVALKSDLADKNEILDKIKLEREQNESLSKQNQELQLRFLEQKQQLDELKDRMKFFTKETDTDMAELSEALMLIKVRKTQKNGGLDFLHKVDENLQQDLERCLKELQVAHAETVQELEKTRSMLTLQHRINKDYQTEVEALTRKMEGIKMEYELKLDRLSQLLDKRAARVRKLEAQLRDIAYGTKAHVLKAEMDEDTADEFDEIVHLERGENLFEIHVARVHLSPEALEELGDPDPCTFCTYAFYDFELQATPVAQGPNPSYGFTSQYTVHMDDSFLHYLQTGAITLELQLASGTDFRTVAACQLRLHHVLDFNGKVSGSAPLIGVTGEVQSFGTVEYWLRLRLPVDQALRLYQERVKALGFLSSSHREKRHTHQALEKYGTLSIAAGLRGELNELHVTVRGCSDLRSRQAGTQPNPYVVYKLFDFPDRDTRIVPGRSNPQFNDEMVFTLLMDANLDCYLRAEMLMLYVFDDLETESHLYLGKAKVPLISLAHNKSIKGTFELTDPSGQPSGTIDVTLKWKESYLPPPSTPLAVEQTRSFSKEIPQKADSVGERSKVLHPPLSPGPEAGNLKPEKRTLMKEKAHRKKVSFVNVTTPESTIIERSSSTSGGRETVQGTSNLKPSHELVIEEHKVAQAPKRVNEEDDGKDEEISHVSEGQMATVGSSSTSEDISEDLLDLEQDGEEAQVTDLNESLLSDSDDCIVAAQTDQGRIQPSERIRIEVTSLRLVPTSRVAVDDTISRLFVEFRFLDMPAVETPLSLPKPQAGQTIHYNYSSVIHMDMENNAARRELLRSVLTGDAKQLESIKFTVVSDPAEEDQDQDCEDVGVAFVRIIDILEQQHDLIDTSVDIMDVQDNRMVVGSLTVTVEALQTLRSIQEEPLLAKS</sequence>
<dbReference type="Pfam" id="PF18111">
    <property type="entry name" value="RPGR1_C"/>
    <property type="match status" value="1"/>
</dbReference>
<dbReference type="GO" id="GO:0046548">
    <property type="term" value="P:retinal rod cell development"/>
    <property type="evidence" value="ECO:0007669"/>
    <property type="project" value="TreeGrafter"/>
</dbReference>
<dbReference type="RefSeq" id="XP_018594478.2">
    <property type="nucleotide sequence ID" value="XM_018738962.2"/>
</dbReference>
<dbReference type="Pfam" id="PF00168">
    <property type="entry name" value="C2"/>
    <property type="match status" value="1"/>
</dbReference>
<dbReference type="GO" id="GO:1905515">
    <property type="term" value="P:non-motile cilium assembly"/>
    <property type="evidence" value="ECO:0007669"/>
    <property type="project" value="TreeGrafter"/>
</dbReference>
<dbReference type="Ensembl" id="ENSSFOT00015001930.2">
    <property type="protein sequence ID" value="ENSSFOP00015001890.2"/>
    <property type="gene ID" value="ENSSFOG00015001280.2"/>
</dbReference>
<feature type="region of interest" description="Disordered" evidence="7">
    <location>
        <begin position="1025"/>
        <end position="1059"/>
    </location>
</feature>
<dbReference type="PANTHER" id="PTHR14240">
    <property type="entry name" value="RETINITIS PIGMENTOSA GTPASE REGULATOR-INTERACTING PROTEIN"/>
    <property type="match status" value="1"/>
</dbReference>
<comment type="subcellular location">
    <subcellularLocation>
        <location evidence="1">Cell projection</location>
        <location evidence="1">Cilium</location>
    </subcellularLocation>
</comment>
<dbReference type="OrthoDB" id="2133912at2759"/>
<evidence type="ECO:0000256" key="6">
    <source>
        <dbReference type="SAM" id="Coils"/>
    </source>
</evidence>
<dbReference type="Proteomes" id="UP000694397">
    <property type="component" value="Chromosome 7"/>
</dbReference>
<dbReference type="CTD" id="23322"/>
<evidence type="ECO:0000256" key="5">
    <source>
        <dbReference type="ARBA" id="ARBA00023273"/>
    </source>
</evidence>
<dbReference type="Gene3D" id="2.60.40.150">
    <property type="entry name" value="C2 domain"/>
    <property type="match status" value="3"/>
</dbReference>
<reference evidence="9" key="3">
    <citation type="submission" date="2025-09" db="UniProtKB">
        <authorList>
            <consortium name="Ensembl"/>
        </authorList>
    </citation>
    <scope>IDENTIFICATION</scope>
</reference>
<evidence type="ECO:0000256" key="7">
    <source>
        <dbReference type="SAM" id="MobiDB-lite"/>
    </source>
</evidence>
<feature type="coiled-coil region" evidence="6">
    <location>
        <begin position="105"/>
        <end position="139"/>
    </location>
</feature>
<dbReference type="RefSeq" id="XP_018594479.2">
    <property type="nucleotide sequence ID" value="XM_018738963.2"/>
</dbReference>
<dbReference type="GO" id="GO:0032391">
    <property type="term" value="C:photoreceptor connecting cilium"/>
    <property type="evidence" value="ECO:0007669"/>
    <property type="project" value="TreeGrafter"/>
</dbReference>
<evidence type="ECO:0000256" key="3">
    <source>
        <dbReference type="ARBA" id="ARBA00023054"/>
    </source>
</evidence>
<evidence type="ECO:0000313" key="10">
    <source>
        <dbReference type="Proteomes" id="UP000694397"/>
    </source>
</evidence>
<keyword evidence="5" id="KW-0966">Cell projection</keyword>
<feature type="coiled-coil region" evidence="6">
    <location>
        <begin position="401"/>
        <end position="449"/>
    </location>
</feature>
<comment type="similarity">
    <text evidence="2">Belongs to the RPGRIP1 family.</text>
</comment>
<dbReference type="SUPFAM" id="SSF49562">
    <property type="entry name" value="C2 domain (Calcium/lipid-binding domain, CaLB)"/>
    <property type="match status" value="2"/>
</dbReference>
<feature type="coiled-coil region" evidence="6">
    <location>
        <begin position="199"/>
        <end position="251"/>
    </location>
</feature>
<keyword evidence="4" id="KW-0969">Cilium</keyword>
<evidence type="ECO:0000259" key="8">
    <source>
        <dbReference type="PROSITE" id="PS50004"/>
    </source>
</evidence>
<evidence type="ECO:0000256" key="1">
    <source>
        <dbReference type="ARBA" id="ARBA00004138"/>
    </source>
</evidence>
<dbReference type="PANTHER" id="PTHR14240:SF1">
    <property type="entry name" value="PROTEIN FANTOM-RELATED"/>
    <property type="match status" value="1"/>
</dbReference>
<organism evidence="9 10">
    <name type="scientific">Scleropages formosus</name>
    <name type="common">Asian bonytongue</name>
    <name type="synonym">Osteoglossum formosum</name>
    <dbReference type="NCBI Taxonomy" id="113540"/>
    <lineage>
        <taxon>Eukaryota</taxon>
        <taxon>Metazoa</taxon>
        <taxon>Chordata</taxon>
        <taxon>Craniata</taxon>
        <taxon>Vertebrata</taxon>
        <taxon>Euteleostomi</taxon>
        <taxon>Actinopterygii</taxon>
        <taxon>Neopterygii</taxon>
        <taxon>Teleostei</taxon>
        <taxon>Osteoglossocephala</taxon>
        <taxon>Osteoglossomorpha</taxon>
        <taxon>Osteoglossiformes</taxon>
        <taxon>Osteoglossidae</taxon>
        <taxon>Scleropages</taxon>
    </lineage>
</organism>
<dbReference type="PROSITE" id="PS50004">
    <property type="entry name" value="C2"/>
    <property type="match status" value="1"/>
</dbReference>
<dbReference type="GeneTree" id="ENSGT00520000055620"/>
<accession>A0A8C9R0H4</accession>
<dbReference type="SMART" id="SM00239">
    <property type="entry name" value="C2"/>
    <property type="match status" value="1"/>
</dbReference>
<dbReference type="CDD" id="cd00030">
    <property type="entry name" value="C2"/>
    <property type="match status" value="1"/>
</dbReference>
<evidence type="ECO:0000256" key="2">
    <source>
        <dbReference type="ARBA" id="ARBA00006042"/>
    </source>
</evidence>
<gene>
    <name evidence="9" type="primary">RPGRIP1L</name>
    <name evidence="9" type="synonym">rpgrip1l</name>
</gene>
<reference evidence="9" key="2">
    <citation type="submission" date="2025-08" db="UniProtKB">
        <authorList>
            <consortium name="Ensembl"/>
        </authorList>
    </citation>
    <scope>IDENTIFICATION</scope>
</reference>
<dbReference type="InterPro" id="IPR000008">
    <property type="entry name" value="C2_dom"/>
</dbReference>
<reference evidence="9 10" key="1">
    <citation type="submission" date="2019-04" db="EMBL/GenBank/DDBJ databases">
        <authorList>
            <consortium name="Wellcome Sanger Institute Data Sharing"/>
        </authorList>
    </citation>
    <scope>NUCLEOTIDE SEQUENCE [LARGE SCALE GENOMIC DNA]</scope>
</reference>
<dbReference type="InterPro" id="IPR035892">
    <property type="entry name" value="C2_domain_sf"/>
</dbReference>
<keyword evidence="10" id="KW-1185">Reference proteome</keyword>
<proteinExistence type="inferred from homology"/>
<dbReference type="KEGG" id="sfm:108926327"/>
<dbReference type="InterPro" id="IPR031139">
    <property type="entry name" value="RPGRIP1_fam"/>
</dbReference>
<name>A0A8C9R0H4_SCLFO</name>
<dbReference type="GO" id="GO:0009880">
    <property type="term" value="P:embryonic pattern specification"/>
    <property type="evidence" value="ECO:0007669"/>
    <property type="project" value="Ensembl"/>
</dbReference>
<dbReference type="InterPro" id="IPR041091">
    <property type="entry name" value="RPGRIP1_C"/>
</dbReference>
<feature type="region of interest" description="Disordered" evidence="7">
    <location>
        <begin position="935"/>
        <end position="963"/>
    </location>
</feature>
<feature type="compositionally biased region" description="Basic and acidic residues" evidence="7">
    <location>
        <begin position="935"/>
        <end position="946"/>
    </location>
</feature>
<feature type="coiled-coil region" evidence="6">
    <location>
        <begin position="482"/>
        <end position="566"/>
    </location>
</feature>
<dbReference type="AlphaFoldDB" id="A0A8C9R0H4"/>
<feature type="region of interest" description="Disordered" evidence="7">
    <location>
        <begin position="149"/>
        <end position="176"/>
    </location>
</feature>